<keyword evidence="2" id="KW-0808">Transferase</keyword>
<sequence length="190" mass="20925">MNRQTLIDAPRRLGSERLVLEAPCTAHAPALHESINASLETLSFIAWAQSPWTIERAVRFCEGGLAMVEDGECLIFNAFRKSDGAFVGRVDLHTFDFEAPRAEIGYVGDARHAGQGLMREAVLTVVAAGFELGLARIEAISEVDNLRALHFAEKALGFRCEGRLHHRERNARGELCDQLMFAAFPPIAPP</sequence>
<dbReference type="EMBL" id="JBBUTG010000002">
    <property type="protein sequence ID" value="MEK8030144.1"/>
    <property type="molecule type" value="Genomic_DNA"/>
</dbReference>
<dbReference type="PANTHER" id="PTHR43441">
    <property type="entry name" value="RIBOSOMAL-PROTEIN-SERINE ACETYLTRANSFERASE"/>
    <property type="match status" value="1"/>
</dbReference>
<evidence type="ECO:0000313" key="3">
    <source>
        <dbReference type="Proteomes" id="UP001371218"/>
    </source>
</evidence>
<proteinExistence type="predicted"/>
<dbReference type="PROSITE" id="PS51186">
    <property type="entry name" value="GNAT"/>
    <property type="match status" value="1"/>
</dbReference>
<dbReference type="SUPFAM" id="SSF55729">
    <property type="entry name" value="Acyl-CoA N-acyltransferases (Nat)"/>
    <property type="match status" value="1"/>
</dbReference>
<evidence type="ECO:0000259" key="1">
    <source>
        <dbReference type="PROSITE" id="PS51186"/>
    </source>
</evidence>
<accession>A0ABU9BJK2</accession>
<dbReference type="RefSeq" id="WP_341424495.1">
    <property type="nucleotide sequence ID" value="NZ_JBBUTG010000002.1"/>
</dbReference>
<dbReference type="InterPro" id="IPR016181">
    <property type="entry name" value="Acyl_CoA_acyltransferase"/>
</dbReference>
<dbReference type="InterPro" id="IPR051908">
    <property type="entry name" value="Ribosomal_N-acetyltransferase"/>
</dbReference>
<name>A0ABU9BJK2_9BURK</name>
<dbReference type="GO" id="GO:0016740">
    <property type="term" value="F:transferase activity"/>
    <property type="evidence" value="ECO:0007669"/>
    <property type="project" value="UniProtKB-KW"/>
</dbReference>
<comment type="caution">
    <text evidence="2">The sequence shown here is derived from an EMBL/GenBank/DDBJ whole genome shotgun (WGS) entry which is preliminary data.</text>
</comment>
<keyword evidence="3" id="KW-1185">Reference proteome</keyword>
<dbReference type="Gene3D" id="3.40.630.30">
    <property type="match status" value="1"/>
</dbReference>
<dbReference type="InterPro" id="IPR000182">
    <property type="entry name" value="GNAT_dom"/>
</dbReference>
<feature type="domain" description="N-acetyltransferase" evidence="1">
    <location>
        <begin position="29"/>
        <end position="185"/>
    </location>
</feature>
<gene>
    <name evidence="2" type="ORF">AACH06_04855</name>
</gene>
<organism evidence="2 3">
    <name type="scientific">Ideonella lacteola</name>
    <dbReference type="NCBI Taxonomy" id="2984193"/>
    <lineage>
        <taxon>Bacteria</taxon>
        <taxon>Pseudomonadati</taxon>
        <taxon>Pseudomonadota</taxon>
        <taxon>Betaproteobacteria</taxon>
        <taxon>Burkholderiales</taxon>
        <taxon>Sphaerotilaceae</taxon>
        <taxon>Ideonella</taxon>
    </lineage>
</organism>
<dbReference type="PANTHER" id="PTHR43441:SF3">
    <property type="entry name" value="ACETYLTRANSFERASE"/>
    <property type="match status" value="1"/>
</dbReference>
<dbReference type="Pfam" id="PF13302">
    <property type="entry name" value="Acetyltransf_3"/>
    <property type="match status" value="1"/>
</dbReference>
<dbReference type="EC" id="2.-.-.-" evidence="2"/>
<dbReference type="Proteomes" id="UP001371218">
    <property type="component" value="Unassembled WGS sequence"/>
</dbReference>
<reference evidence="2 3" key="1">
    <citation type="submission" date="2024-04" db="EMBL/GenBank/DDBJ databases">
        <title>Novel species of the genus Ideonella isolated from streams.</title>
        <authorList>
            <person name="Lu H."/>
        </authorList>
    </citation>
    <scope>NUCLEOTIDE SEQUENCE [LARGE SCALE GENOMIC DNA]</scope>
    <source>
        <strain evidence="2 3">DXS29W</strain>
    </source>
</reference>
<protein>
    <submittedName>
        <fullName evidence="2">GNAT family protein</fullName>
        <ecNumber evidence="2">2.-.-.-</ecNumber>
    </submittedName>
</protein>
<evidence type="ECO:0000313" key="2">
    <source>
        <dbReference type="EMBL" id="MEK8030144.1"/>
    </source>
</evidence>